<protein>
    <submittedName>
        <fullName evidence="1">Uncharacterized protein</fullName>
    </submittedName>
</protein>
<dbReference type="RefSeq" id="WP_132495301.1">
    <property type="nucleotide sequence ID" value="NZ_SMKW01000151.1"/>
</dbReference>
<name>A0A4R4XSB6_9PSEU</name>
<dbReference type="EMBL" id="SMKW01000151">
    <property type="protein sequence ID" value="TDD34014.1"/>
    <property type="molecule type" value="Genomic_DNA"/>
</dbReference>
<evidence type="ECO:0000313" key="1">
    <source>
        <dbReference type="EMBL" id="TDD34014.1"/>
    </source>
</evidence>
<keyword evidence="2" id="KW-1185">Reference proteome</keyword>
<gene>
    <name evidence="1" type="ORF">E1288_44920</name>
</gene>
<sequence>MRFWILSDNARLMREHETRVFDGDALFFTAAAPRDEDWLTRKAWAPYIGGTLENHDIDCLHQDLTQPERMDEIAEVLRARLR</sequence>
<organism evidence="1 2">
    <name type="scientific">Saccharopolyspora elongata</name>
    <dbReference type="NCBI Taxonomy" id="2530387"/>
    <lineage>
        <taxon>Bacteria</taxon>
        <taxon>Bacillati</taxon>
        <taxon>Actinomycetota</taxon>
        <taxon>Actinomycetes</taxon>
        <taxon>Pseudonocardiales</taxon>
        <taxon>Pseudonocardiaceae</taxon>
        <taxon>Saccharopolyspora</taxon>
    </lineage>
</organism>
<evidence type="ECO:0000313" key="2">
    <source>
        <dbReference type="Proteomes" id="UP000294947"/>
    </source>
</evidence>
<accession>A0A4R4XSB6</accession>
<reference evidence="1 2" key="1">
    <citation type="submission" date="2019-03" db="EMBL/GenBank/DDBJ databases">
        <title>Draft genome sequences of novel Actinobacteria.</title>
        <authorList>
            <person name="Sahin N."/>
            <person name="Ay H."/>
            <person name="Saygin H."/>
        </authorList>
    </citation>
    <scope>NUCLEOTIDE SEQUENCE [LARGE SCALE GENOMIC DNA]</scope>
    <source>
        <strain evidence="1 2">7K502</strain>
    </source>
</reference>
<dbReference type="AlphaFoldDB" id="A0A4R4XSB6"/>
<dbReference type="SUPFAM" id="SSF53474">
    <property type="entry name" value="alpha/beta-Hydrolases"/>
    <property type="match status" value="1"/>
</dbReference>
<dbReference type="OrthoDB" id="2472181at2"/>
<comment type="caution">
    <text evidence="1">The sequence shown here is derived from an EMBL/GenBank/DDBJ whole genome shotgun (WGS) entry which is preliminary data.</text>
</comment>
<dbReference type="Gene3D" id="3.40.50.1820">
    <property type="entry name" value="alpha/beta hydrolase"/>
    <property type="match status" value="1"/>
</dbReference>
<dbReference type="InterPro" id="IPR029058">
    <property type="entry name" value="AB_hydrolase_fold"/>
</dbReference>
<dbReference type="Proteomes" id="UP000294947">
    <property type="component" value="Unassembled WGS sequence"/>
</dbReference>
<proteinExistence type="predicted"/>